<accession>A0A0K9PDX9</accession>
<comment type="caution">
    <text evidence="2">The sequence shown here is derived from an EMBL/GenBank/DDBJ whole genome shotgun (WGS) entry which is preliminary data.</text>
</comment>
<dbReference type="OrthoDB" id="1716489at2759"/>
<dbReference type="EMBL" id="LFYR01000929">
    <property type="protein sequence ID" value="KMZ67156.1"/>
    <property type="molecule type" value="Genomic_DNA"/>
</dbReference>
<feature type="region of interest" description="Disordered" evidence="1">
    <location>
        <begin position="1"/>
        <end position="21"/>
    </location>
</feature>
<evidence type="ECO:0000313" key="2">
    <source>
        <dbReference type="EMBL" id="KMZ67156.1"/>
    </source>
</evidence>
<gene>
    <name evidence="2" type="ORF">ZOSMA_277G00180</name>
</gene>
<keyword evidence="3" id="KW-1185">Reference proteome</keyword>
<dbReference type="Proteomes" id="UP000036987">
    <property type="component" value="Unassembled WGS sequence"/>
</dbReference>
<reference evidence="3" key="1">
    <citation type="journal article" date="2016" name="Nature">
        <title>The genome of the seagrass Zostera marina reveals angiosperm adaptation to the sea.</title>
        <authorList>
            <person name="Olsen J.L."/>
            <person name="Rouze P."/>
            <person name="Verhelst B."/>
            <person name="Lin Y.-C."/>
            <person name="Bayer T."/>
            <person name="Collen J."/>
            <person name="Dattolo E."/>
            <person name="De Paoli E."/>
            <person name="Dittami S."/>
            <person name="Maumus F."/>
            <person name="Michel G."/>
            <person name="Kersting A."/>
            <person name="Lauritano C."/>
            <person name="Lohaus R."/>
            <person name="Toepel M."/>
            <person name="Tonon T."/>
            <person name="Vanneste K."/>
            <person name="Amirebrahimi M."/>
            <person name="Brakel J."/>
            <person name="Bostroem C."/>
            <person name="Chovatia M."/>
            <person name="Grimwood J."/>
            <person name="Jenkins J.W."/>
            <person name="Jueterbock A."/>
            <person name="Mraz A."/>
            <person name="Stam W.T."/>
            <person name="Tice H."/>
            <person name="Bornberg-Bauer E."/>
            <person name="Green P.J."/>
            <person name="Pearson G.A."/>
            <person name="Procaccini G."/>
            <person name="Duarte C.M."/>
            <person name="Schmutz J."/>
            <person name="Reusch T.B.H."/>
            <person name="Van de Peer Y."/>
        </authorList>
    </citation>
    <scope>NUCLEOTIDE SEQUENCE [LARGE SCALE GENOMIC DNA]</scope>
    <source>
        <strain evidence="3">cv. Finnish</strain>
    </source>
</reference>
<name>A0A0K9PDX9_ZOSMR</name>
<dbReference type="AlphaFoldDB" id="A0A0K9PDX9"/>
<protein>
    <submittedName>
        <fullName evidence="2">Uncharacterized protein</fullName>
    </submittedName>
</protein>
<sequence length="115" mass="12114">MSGREGMGGNPNLDLGDTSTGGARFDASQYAFFGNTSMEGVELGGLDDDDHSISLEGIDNDYHFSSFEDGEMGEGVGSFSDIDGLAMSISQLNRDINDPRNARSSGPYSKEGKGC</sequence>
<dbReference type="STRING" id="29655.A0A0K9PDX9"/>
<organism evidence="2 3">
    <name type="scientific">Zostera marina</name>
    <name type="common">Eelgrass</name>
    <dbReference type="NCBI Taxonomy" id="29655"/>
    <lineage>
        <taxon>Eukaryota</taxon>
        <taxon>Viridiplantae</taxon>
        <taxon>Streptophyta</taxon>
        <taxon>Embryophyta</taxon>
        <taxon>Tracheophyta</taxon>
        <taxon>Spermatophyta</taxon>
        <taxon>Magnoliopsida</taxon>
        <taxon>Liliopsida</taxon>
        <taxon>Zosteraceae</taxon>
        <taxon>Zostera</taxon>
    </lineage>
</organism>
<dbReference type="OMA" id="NRDINDP"/>
<evidence type="ECO:0000313" key="3">
    <source>
        <dbReference type="Proteomes" id="UP000036987"/>
    </source>
</evidence>
<proteinExistence type="predicted"/>
<evidence type="ECO:0000256" key="1">
    <source>
        <dbReference type="SAM" id="MobiDB-lite"/>
    </source>
</evidence>
<feature type="region of interest" description="Disordered" evidence="1">
    <location>
        <begin position="93"/>
        <end position="115"/>
    </location>
</feature>